<evidence type="ECO:0000256" key="1">
    <source>
        <dbReference type="SAM" id="SignalP"/>
    </source>
</evidence>
<dbReference type="EMBL" id="JBHUOV010000008">
    <property type="protein sequence ID" value="MFD2824425.1"/>
    <property type="molecule type" value="Genomic_DNA"/>
</dbReference>
<feature type="signal peptide" evidence="1">
    <location>
        <begin position="1"/>
        <end position="21"/>
    </location>
</feature>
<dbReference type="Proteomes" id="UP001597533">
    <property type="component" value="Unassembled WGS sequence"/>
</dbReference>
<evidence type="ECO:0000259" key="2">
    <source>
        <dbReference type="SMART" id="SM00867"/>
    </source>
</evidence>
<dbReference type="RefSeq" id="WP_183490363.1">
    <property type="nucleotide sequence ID" value="NZ_JBHUOV010000008.1"/>
</dbReference>
<dbReference type="PANTHER" id="PTHR34406">
    <property type="entry name" value="PROTEIN YCEI"/>
    <property type="match status" value="1"/>
</dbReference>
<dbReference type="SMART" id="SM00867">
    <property type="entry name" value="YceI"/>
    <property type="match status" value="1"/>
</dbReference>
<feature type="chain" id="PRO_5047030966" evidence="1">
    <location>
        <begin position="22"/>
        <end position="175"/>
    </location>
</feature>
<dbReference type="Pfam" id="PF04264">
    <property type="entry name" value="YceI"/>
    <property type="match status" value="1"/>
</dbReference>
<organism evidence="3 4">
    <name type="scientific">Lacinutrix iliipiscaria</name>
    <dbReference type="NCBI Taxonomy" id="1230532"/>
    <lineage>
        <taxon>Bacteria</taxon>
        <taxon>Pseudomonadati</taxon>
        <taxon>Bacteroidota</taxon>
        <taxon>Flavobacteriia</taxon>
        <taxon>Flavobacteriales</taxon>
        <taxon>Flavobacteriaceae</taxon>
        <taxon>Lacinutrix</taxon>
    </lineage>
</organism>
<evidence type="ECO:0000313" key="3">
    <source>
        <dbReference type="EMBL" id="MFD2824425.1"/>
    </source>
</evidence>
<name>A0ABW5WTB9_9FLAO</name>
<dbReference type="PANTHER" id="PTHR34406:SF1">
    <property type="entry name" value="PROTEIN YCEI"/>
    <property type="match status" value="1"/>
</dbReference>
<sequence>MKNLAFILAFCLVSSYNVLQAQTINEDKSEVKFHITGGGIFKVKGTFTGMKGDFNLNTNDLEHSGFSICIGAATINTKNKKRDAHLKDPDFFEVEKYPTICFESSSVSKTSSGYQTTGQLTIHGVTKEVTIPFTYTNNTFTGELVVNRFDYELGKDFGTMRVGTEATITIICVVH</sequence>
<proteinExistence type="predicted"/>
<protein>
    <submittedName>
        <fullName evidence="3">YceI family protein</fullName>
    </submittedName>
</protein>
<feature type="domain" description="Lipid/polyisoprenoid-binding YceI-like" evidence="2">
    <location>
        <begin position="21"/>
        <end position="175"/>
    </location>
</feature>
<dbReference type="InterPro" id="IPR036761">
    <property type="entry name" value="TTHA0802/YceI-like_sf"/>
</dbReference>
<evidence type="ECO:0000313" key="4">
    <source>
        <dbReference type="Proteomes" id="UP001597533"/>
    </source>
</evidence>
<keyword evidence="4" id="KW-1185">Reference proteome</keyword>
<comment type="caution">
    <text evidence="3">The sequence shown here is derived from an EMBL/GenBank/DDBJ whole genome shotgun (WGS) entry which is preliminary data.</text>
</comment>
<gene>
    <name evidence="3" type="ORF">ACFS5M_12155</name>
</gene>
<dbReference type="SUPFAM" id="SSF101874">
    <property type="entry name" value="YceI-like"/>
    <property type="match status" value="1"/>
</dbReference>
<dbReference type="InterPro" id="IPR007372">
    <property type="entry name" value="Lipid/polyisoprenoid-bd_YceI"/>
</dbReference>
<reference evidence="4" key="1">
    <citation type="journal article" date="2019" name="Int. J. Syst. Evol. Microbiol.">
        <title>The Global Catalogue of Microorganisms (GCM) 10K type strain sequencing project: providing services to taxonomists for standard genome sequencing and annotation.</title>
        <authorList>
            <consortium name="The Broad Institute Genomics Platform"/>
            <consortium name="The Broad Institute Genome Sequencing Center for Infectious Disease"/>
            <person name="Wu L."/>
            <person name="Ma J."/>
        </authorList>
    </citation>
    <scope>NUCLEOTIDE SEQUENCE [LARGE SCALE GENOMIC DNA]</scope>
    <source>
        <strain evidence="4">KCTC 32141</strain>
    </source>
</reference>
<accession>A0ABW5WTB9</accession>
<dbReference type="Gene3D" id="2.40.128.110">
    <property type="entry name" value="Lipid/polyisoprenoid-binding, YceI-like"/>
    <property type="match status" value="1"/>
</dbReference>
<keyword evidence="1" id="KW-0732">Signal</keyword>